<reference evidence="2 3" key="1">
    <citation type="submission" date="2023-06" db="EMBL/GenBank/DDBJ databases">
        <title>Novel species in genus Planococcus.</title>
        <authorList>
            <person name="Ning S."/>
        </authorList>
    </citation>
    <scope>NUCLEOTIDE SEQUENCE [LARGE SCALE GENOMIC DNA]</scope>
    <source>
        <strain evidence="2 3">N028</strain>
    </source>
</reference>
<dbReference type="InterPro" id="IPR000182">
    <property type="entry name" value="GNAT_dom"/>
</dbReference>
<name>A0ABT8MZ33_9BACL</name>
<dbReference type="InterPro" id="IPR016181">
    <property type="entry name" value="Acyl_CoA_acyltransferase"/>
</dbReference>
<evidence type="ECO:0000259" key="1">
    <source>
        <dbReference type="PROSITE" id="PS51186"/>
    </source>
</evidence>
<gene>
    <name evidence="2" type="ORF">QWY14_03810</name>
</gene>
<sequence length="158" mass="18366">MRYITIDFEKYWKIAVNFRKDSFEVSFGNETDFDEADYLSWLQEKIAEFPDGFVFAMEEGKIIGQLELSLIKFEGRNIGYVNLYYLEPSSRGRGKGQEFHEYAMQFFKTRTVAEYHLRVAPTNTPALKFYQKVGMAEMCAEVDGKVIRMKGQVEGFGV</sequence>
<organism evidence="2 3">
    <name type="scientific">Planococcus shixiaomingii</name>
    <dbReference type="NCBI Taxonomy" id="3058393"/>
    <lineage>
        <taxon>Bacteria</taxon>
        <taxon>Bacillati</taxon>
        <taxon>Bacillota</taxon>
        <taxon>Bacilli</taxon>
        <taxon>Bacillales</taxon>
        <taxon>Caryophanaceae</taxon>
        <taxon>Planococcus</taxon>
    </lineage>
</organism>
<dbReference type="RefSeq" id="WP_301722798.1">
    <property type="nucleotide sequence ID" value="NZ_JAUJWV010000001.1"/>
</dbReference>
<dbReference type="Proteomes" id="UP001172055">
    <property type="component" value="Unassembled WGS sequence"/>
</dbReference>
<evidence type="ECO:0000313" key="2">
    <source>
        <dbReference type="EMBL" id="MDN7240898.1"/>
    </source>
</evidence>
<dbReference type="Gene3D" id="3.40.630.30">
    <property type="match status" value="1"/>
</dbReference>
<feature type="domain" description="N-acetyltransferase" evidence="1">
    <location>
        <begin position="1"/>
        <end position="154"/>
    </location>
</feature>
<dbReference type="PROSITE" id="PS51186">
    <property type="entry name" value="GNAT"/>
    <property type="match status" value="1"/>
</dbReference>
<protein>
    <submittedName>
        <fullName evidence="2">GNAT family N-acetyltransferase</fullName>
    </submittedName>
</protein>
<dbReference type="EMBL" id="JAUJWV010000001">
    <property type="protein sequence ID" value="MDN7240898.1"/>
    <property type="molecule type" value="Genomic_DNA"/>
</dbReference>
<dbReference type="Pfam" id="PF00583">
    <property type="entry name" value="Acetyltransf_1"/>
    <property type="match status" value="1"/>
</dbReference>
<proteinExistence type="predicted"/>
<evidence type="ECO:0000313" key="3">
    <source>
        <dbReference type="Proteomes" id="UP001172055"/>
    </source>
</evidence>
<comment type="caution">
    <text evidence="2">The sequence shown here is derived from an EMBL/GenBank/DDBJ whole genome shotgun (WGS) entry which is preliminary data.</text>
</comment>
<keyword evidence="3" id="KW-1185">Reference proteome</keyword>
<dbReference type="SUPFAM" id="SSF55729">
    <property type="entry name" value="Acyl-CoA N-acyltransferases (Nat)"/>
    <property type="match status" value="1"/>
</dbReference>
<accession>A0ABT8MZ33</accession>